<feature type="region of interest" description="Disordered" evidence="1">
    <location>
        <begin position="48"/>
        <end position="87"/>
    </location>
</feature>
<sequence>MASSVVLLLLVSAAALKTTVAAGIATVVHTIPAHTGYQNLLSQPVAFGQQGPYSPGPAPSHQSIVTHGETMPPAYSPNYTQPAKPSY</sequence>
<name>A0A553RHF6_9TELE</name>
<keyword evidence="2" id="KW-0732">Signal</keyword>
<dbReference type="Proteomes" id="UP000316079">
    <property type="component" value="Unassembled WGS sequence"/>
</dbReference>
<feature type="compositionally biased region" description="Polar residues" evidence="1">
    <location>
        <begin position="77"/>
        <end position="87"/>
    </location>
</feature>
<comment type="caution">
    <text evidence="3">The sequence shown here is derived from an EMBL/GenBank/DDBJ whole genome shotgun (WGS) entry which is preliminary data.</text>
</comment>
<feature type="signal peptide" evidence="2">
    <location>
        <begin position="1"/>
        <end position="21"/>
    </location>
</feature>
<organism evidence="3 4">
    <name type="scientific">Danionella cerebrum</name>
    <dbReference type="NCBI Taxonomy" id="2873325"/>
    <lineage>
        <taxon>Eukaryota</taxon>
        <taxon>Metazoa</taxon>
        <taxon>Chordata</taxon>
        <taxon>Craniata</taxon>
        <taxon>Vertebrata</taxon>
        <taxon>Euteleostomi</taxon>
        <taxon>Actinopterygii</taxon>
        <taxon>Neopterygii</taxon>
        <taxon>Teleostei</taxon>
        <taxon>Ostariophysi</taxon>
        <taxon>Cypriniformes</taxon>
        <taxon>Danionidae</taxon>
        <taxon>Danioninae</taxon>
        <taxon>Danionella</taxon>
    </lineage>
</organism>
<evidence type="ECO:0000256" key="1">
    <source>
        <dbReference type="SAM" id="MobiDB-lite"/>
    </source>
</evidence>
<dbReference type="EMBL" id="SRMA01024064">
    <property type="protein sequence ID" value="TRZ01619.1"/>
    <property type="molecule type" value="Genomic_DNA"/>
</dbReference>
<feature type="chain" id="PRO_5021850994" evidence="2">
    <location>
        <begin position="22"/>
        <end position="87"/>
    </location>
</feature>
<evidence type="ECO:0000313" key="4">
    <source>
        <dbReference type="Proteomes" id="UP000316079"/>
    </source>
</evidence>
<evidence type="ECO:0000256" key="2">
    <source>
        <dbReference type="SAM" id="SignalP"/>
    </source>
</evidence>
<keyword evidence="4" id="KW-1185">Reference proteome</keyword>
<protein>
    <submittedName>
        <fullName evidence="3">Uncharacterized protein</fullName>
    </submittedName>
</protein>
<gene>
    <name evidence="3" type="ORF">DNTS_022972</name>
</gene>
<dbReference type="AlphaFoldDB" id="A0A553RHF6"/>
<evidence type="ECO:0000313" key="3">
    <source>
        <dbReference type="EMBL" id="TRZ01619.1"/>
    </source>
</evidence>
<proteinExistence type="predicted"/>
<reference evidence="3 4" key="1">
    <citation type="journal article" date="2019" name="Sci. Data">
        <title>Hybrid genome assembly and annotation of Danionella translucida.</title>
        <authorList>
            <person name="Kadobianskyi M."/>
            <person name="Schulze L."/>
            <person name="Schuelke M."/>
            <person name="Judkewitz B."/>
        </authorList>
    </citation>
    <scope>NUCLEOTIDE SEQUENCE [LARGE SCALE GENOMIC DNA]</scope>
    <source>
        <strain evidence="3 4">Bolton</strain>
    </source>
</reference>
<accession>A0A553RHF6</accession>